<name>A0ABY0FL93_9BACT</name>
<sequence length="152" mass="17710">MKFEFFLVISFFSSSILLGFILPKVVGRKKNGQLLVKSRLSGGWSFAIVTIIYTAVLLAVVLYDMRQWDRFKYPSMMSYGWLVAVIYVVWVLIRGALVLAAYFGMVTAISEWHESILNDLYQNGYLTFWRNGRGDLVFGPTVIRNWLRRHRR</sequence>
<evidence type="ECO:0000256" key="1">
    <source>
        <dbReference type="SAM" id="Phobius"/>
    </source>
</evidence>
<organism evidence="2 3">
    <name type="scientific">Candidatus Nanosyncoccus nanoralicus</name>
    <dbReference type="NCBI Taxonomy" id="2171996"/>
    <lineage>
        <taxon>Bacteria</taxon>
        <taxon>Candidatus Saccharimonadota</taxon>
        <taxon>Candidatus Nanosyncoccalia</taxon>
        <taxon>Candidatus Nanosyncoccales</taxon>
        <taxon>Candidatus Nanosyncoccaceae</taxon>
        <taxon>Candidatus Nanosyncoccus</taxon>
    </lineage>
</organism>
<feature type="transmembrane region" description="Helical" evidence="1">
    <location>
        <begin position="44"/>
        <end position="63"/>
    </location>
</feature>
<gene>
    <name evidence="2" type="ORF">G3KMM_00454</name>
</gene>
<keyword evidence="1" id="KW-1133">Transmembrane helix</keyword>
<proteinExistence type="predicted"/>
<dbReference type="EMBL" id="PRLL01000018">
    <property type="protein sequence ID" value="RYC73307.1"/>
    <property type="molecule type" value="Genomic_DNA"/>
</dbReference>
<evidence type="ECO:0000313" key="2">
    <source>
        <dbReference type="EMBL" id="RYC73307.1"/>
    </source>
</evidence>
<protein>
    <submittedName>
        <fullName evidence="2">Uncharacterized protein</fullName>
    </submittedName>
</protein>
<keyword evidence="3" id="KW-1185">Reference proteome</keyword>
<dbReference type="Proteomes" id="UP001191004">
    <property type="component" value="Unassembled WGS sequence"/>
</dbReference>
<reference evidence="2 3" key="2">
    <citation type="journal article" date="2020" name="Cell Rep.">
        <title>Acquisition and Adaptation of Ultra-small Parasitic Reduced Genome Bacteria to Mammalian Hosts.</title>
        <authorList>
            <person name="McLean J.S."/>
            <person name="Bor B."/>
            <person name="Kerns K.A."/>
            <person name="Liu Q."/>
            <person name="To T.T."/>
            <person name="Solden L."/>
            <person name="Hendrickson E.L."/>
            <person name="Wrighton K."/>
            <person name="Shi W."/>
            <person name="He X."/>
        </authorList>
    </citation>
    <scope>NUCLEOTIDE SEQUENCE [LARGE SCALE GENOMIC DNA]</scope>
    <source>
        <strain evidence="2 3">TM7_KMM_G3_1_HOT_351</strain>
    </source>
</reference>
<feature type="transmembrane region" description="Helical" evidence="1">
    <location>
        <begin position="6"/>
        <end position="23"/>
    </location>
</feature>
<accession>A0ABY0FL93</accession>
<keyword evidence="1" id="KW-0472">Membrane</keyword>
<reference evidence="2 3" key="1">
    <citation type="journal article" date="2018" name="bioRxiv">
        <title>Evidence of independent acquisition and adaption of ultra-small bacteria to human hosts across the highly diverse yet reduced genomes of the phylum Saccharibacteria.</title>
        <authorList>
            <person name="McLean J.S."/>
            <person name="Bor B."/>
            <person name="To T.T."/>
            <person name="Liu Q."/>
            <person name="Kearns K.A."/>
            <person name="Solden L.M."/>
            <person name="Wrighton K.C."/>
            <person name="He X."/>
            <person name="Shi W."/>
        </authorList>
    </citation>
    <scope>NUCLEOTIDE SEQUENCE [LARGE SCALE GENOMIC DNA]</scope>
    <source>
        <strain evidence="2 3">TM7_KMM_G3_1_HOT_351</strain>
    </source>
</reference>
<keyword evidence="1" id="KW-0812">Transmembrane</keyword>
<comment type="caution">
    <text evidence="2">The sequence shown here is derived from an EMBL/GenBank/DDBJ whole genome shotgun (WGS) entry which is preliminary data.</text>
</comment>
<evidence type="ECO:0000313" key="3">
    <source>
        <dbReference type="Proteomes" id="UP001191004"/>
    </source>
</evidence>
<feature type="transmembrane region" description="Helical" evidence="1">
    <location>
        <begin position="79"/>
        <end position="103"/>
    </location>
</feature>